<organism evidence="1">
    <name type="scientific">Rhizophora mucronata</name>
    <name type="common">Asiatic mangrove</name>
    <dbReference type="NCBI Taxonomy" id="61149"/>
    <lineage>
        <taxon>Eukaryota</taxon>
        <taxon>Viridiplantae</taxon>
        <taxon>Streptophyta</taxon>
        <taxon>Embryophyta</taxon>
        <taxon>Tracheophyta</taxon>
        <taxon>Spermatophyta</taxon>
        <taxon>Magnoliopsida</taxon>
        <taxon>eudicotyledons</taxon>
        <taxon>Gunneridae</taxon>
        <taxon>Pentapetalae</taxon>
        <taxon>rosids</taxon>
        <taxon>fabids</taxon>
        <taxon>Malpighiales</taxon>
        <taxon>Rhizophoraceae</taxon>
        <taxon>Rhizophora</taxon>
    </lineage>
</organism>
<evidence type="ECO:0000313" key="1">
    <source>
        <dbReference type="EMBL" id="MBX38868.1"/>
    </source>
</evidence>
<name>A0A2P2N8S3_RHIMU</name>
<protein>
    <submittedName>
        <fullName evidence="1">Uncharacterized protein</fullName>
    </submittedName>
</protein>
<reference evidence="1" key="1">
    <citation type="submission" date="2018-02" db="EMBL/GenBank/DDBJ databases">
        <title>Rhizophora mucronata_Transcriptome.</title>
        <authorList>
            <person name="Meera S.P."/>
            <person name="Sreeshan A."/>
            <person name="Augustine A."/>
        </authorList>
    </citation>
    <scope>NUCLEOTIDE SEQUENCE</scope>
    <source>
        <tissue evidence="1">Leaf</tissue>
    </source>
</reference>
<proteinExistence type="predicted"/>
<sequence length="44" mass="5082">MKSNAHASSILNHQRLLCTKKFGTPLTYSNPHFFQKHLVTKVRT</sequence>
<dbReference type="AlphaFoldDB" id="A0A2P2N8S3"/>
<dbReference type="EMBL" id="GGEC01058384">
    <property type="protein sequence ID" value="MBX38868.1"/>
    <property type="molecule type" value="Transcribed_RNA"/>
</dbReference>
<accession>A0A2P2N8S3</accession>